<keyword evidence="1" id="KW-0732">Signal</keyword>
<dbReference type="RefSeq" id="WP_284350022.1">
    <property type="nucleotide sequence ID" value="NZ_BRXS01000003.1"/>
</dbReference>
<dbReference type="EMBL" id="BRXS01000003">
    <property type="protein sequence ID" value="GLC25567.1"/>
    <property type="molecule type" value="Genomic_DNA"/>
</dbReference>
<reference evidence="2" key="1">
    <citation type="submission" date="2022-08" db="EMBL/GenBank/DDBJ databases">
        <title>Draft genome sequencing of Roseisolibacter agri AW1220.</title>
        <authorList>
            <person name="Tobiishi Y."/>
            <person name="Tonouchi A."/>
        </authorList>
    </citation>
    <scope>NUCLEOTIDE SEQUENCE</scope>
    <source>
        <strain evidence="2">AW1220</strain>
    </source>
</reference>
<evidence type="ECO:0000256" key="1">
    <source>
        <dbReference type="SAM" id="SignalP"/>
    </source>
</evidence>
<feature type="signal peptide" evidence="1">
    <location>
        <begin position="1"/>
        <end position="22"/>
    </location>
</feature>
<feature type="chain" id="PRO_5041234200" description="Nickel uptake substrate-specific transmembrane region" evidence="1">
    <location>
        <begin position="23"/>
        <end position="282"/>
    </location>
</feature>
<keyword evidence="3" id="KW-1185">Reference proteome</keyword>
<protein>
    <recommendedName>
        <fullName evidence="4">Nickel uptake substrate-specific transmembrane region</fullName>
    </recommendedName>
</protein>
<sequence>MPFLRPVTGALAAALTMGVVLASGPSAAAAHDTWLVPARATSPAGVDATFDLTSGPSFPTNATAIAAARVRTARVRTGGRTEPLPTPAAGARALRFRVPLRHAGVATVWVSLAPRVLTLDSAGVVDYLRRIGAPDSVRVAYLRQLPVNGVRHWRERSARHATTHVLVSSPLRPRPSGDASWAQPTGMPLELVPLRDPTTLRPGDTLVVRLLQQGHAVPAAMVGAVGPDGRALPPRRTDADGRVAIPLARAGRWLLRATQLRHPITAQSEWESDFATLTIAVR</sequence>
<comment type="caution">
    <text evidence="2">The sequence shown here is derived from an EMBL/GenBank/DDBJ whole genome shotgun (WGS) entry which is preliminary data.</text>
</comment>
<evidence type="ECO:0008006" key="4">
    <source>
        <dbReference type="Google" id="ProtNLM"/>
    </source>
</evidence>
<name>A0AA37Q6G7_9BACT</name>
<gene>
    <name evidence="2" type="ORF">rosag_20800</name>
</gene>
<evidence type="ECO:0000313" key="2">
    <source>
        <dbReference type="EMBL" id="GLC25567.1"/>
    </source>
</evidence>
<organism evidence="2 3">
    <name type="scientific">Roseisolibacter agri</name>
    <dbReference type="NCBI Taxonomy" id="2014610"/>
    <lineage>
        <taxon>Bacteria</taxon>
        <taxon>Pseudomonadati</taxon>
        <taxon>Gemmatimonadota</taxon>
        <taxon>Gemmatimonadia</taxon>
        <taxon>Gemmatimonadales</taxon>
        <taxon>Gemmatimonadaceae</taxon>
        <taxon>Roseisolibacter</taxon>
    </lineage>
</organism>
<dbReference type="AlphaFoldDB" id="A0AA37Q6G7"/>
<accession>A0AA37Q6G7</accession>
<dbReference type="InterPro" id="IPR019613">
    <property type="entry name" value="DUF4198"/>
</dbReference>
<evidence type="ECO:0000313" key="3">
    <source>
        <dbReference type="Proteomes" id="UP001161325"/>
    </source>
</evidence>
<dbReference type="Pfam" id="PF10670">
    <property type="entry name" value="DUF4198"/>
    <property type="match status" value="1"/>
</dbReference>
<dbReference type="Proteomes" id="UP001161325">
    <property type="component" value="Unassembled WGS sequence"/>
</dbReference>
<proteinExistence type="predicted"/>